<feature type="signal peptide" evidence="5">
    <location>
        <begin position="1"/>
        <end position="25"/>
    </location>
</feature>
<reference evidence="7 8" key="1">
    <citation type="journal article" date="2016" name="Nat. Commun.">
        <title>Thousands of microbial genomes shed light on interconnected biogeochemical processes in an aquifer system.</title>
        <authorList>
            <person name="Anantharaman K."/>
            <person name="Brown C.T."/>
            <person name="Hug L.A."/>
            <person name="Sharon I."/>
            <person name="Castelle C.J."/>
            <person name="Probst A.J."/>
            <person name="Thomas B.C."/>
            <person name="Singh A."/>
            <person name="Wilkins M.J."/>
            <person name="Karaoz U."/>
            <person name="Brodie E.L."/>
            <person name="Williams K.H."/>
            <person name="Hubbard S.S."/>
            <person name="Banfield J.F."/>
        </authorList>
    </citation>
    <scope>NUCLEOTIDE SEQUENCE [LARGE SCALE GENOMIC DNA]</scope>
</reference>
<evidence type="ECO:0000259" key="6">
    <source>
        <dbReference type="PROSITE" id="PS51007"/>
    </source>
</evidence>
<keyword evidence="1 4" id="KW-0349">Heme</keyword>
<keyword evidence="3 4" id="KW-0408">Iron</keyword>
<dbReference type="Pfam" id="PF13442">
    <property type="entry name" value="Cytochrome_CBB3"/>
    <property type="match status" value="1"/>
</dbReference>
<feature type="chain" id="PRO_5009526843" description="Cytochrome c domain-containing protein" evidence="5">
    <location>
        <begin position="26"/>
        <end position="119"/>
    </location>
</feature>
<gene>
    <name evidence="7" type="ORF">A2151_09830</name>
</gene>
<dbReference type="GO" id="GO:0009055">
    <property type="term" value="F:electron transfer activity"/>
    <property type="evidence" value="ECO:0007669"/>
    <property type="project" value="InterPro"/>
</dbReference>
<evidence type="ECO:0000256" key="4">
    <source>
        <dbReference type="PROSITE-ProRule" id="PRU00433"/>
    </source>
</evidence>
<keyword evidence="2 4" id="KW-0479">Metal-binding</keyword>
<organism evidence="7 8">
    <name type="scientific">Candidatus Muproteobacteria bacterium RBG_16_65_34</name>
    <dbReference type="NCBI Taxonomy" id="1817760"/>
    <lineage>
        <taxon>Bacteria</taxon>
        <taxon>Pseudomonadati</taxon>
        <taxon>Pseudomonadota</taxon>
        <taxon>Candidatus Muproteobacteria</taxon>
    </lineage>
</organism>
<dbReference type="EMBL" id="MFSU01000023">
    <property type="protein sequence ID" value="OGI48651.1"/>
    <property type="molecule type" value="Genomic_DNA"/>
</dbReference>
<sequence>MRRPRHKTGTVLAVSGALWSVAVFADNIPASRQTELMHLLTQDCGSCHGLTRKGGLGPALTQEALADKPAAMLRDAILNGRPGTPMPPWKGFMSAQEADWLVEVLRGCAGDDRGKADAR</sequence>
<feature type="domain" description="Cytochrome c" evidence="6">
    <location>
        <begin position="15"/>
        <end position="109"/>
    </location>
</feature>
<dbReference type="GO" id="GO:0046872">
    <property type="term" value="F:metal ion binding"/>
    <property type="evidence" value="ECO:0007669"/>
    <property type="project" value="UniProtKB-KW"/>
</dbReference>
<dbReference type="InterPro" id="IPR009056">
    <property type="entry name" value="Cyt_c-like_dom"/>
</dbReference>
<evidence type="ECO:0000256" key="5">
    <source>
        <dbReference type="SAM" id="SignalP"/>
    </source>
</evidence>
<evidence type="ECO:0000256" key="2">
    <source>
        <dbReference type="ARBA" id="ARBA00022723"/>
    </source>
</evidence>
<dbReference type="PROSITE" id="PS51007">
    <property type="entry name" value="CYTC"/>
    <property type="match status" value="1"/>
</dbReference>
<dbReference type="Gene3D" id="1.10.760.10">
    <property type="entry name" value="Cytochrome c-like domain"/>
    <property type="match status" value="1"/>
</dbReference>
<dbReference type="GO" id="GO:0020037">
    <property type="term" value="F:heme binding"/>
    <property type="evidence" value="ECO:0007669"/>
    <property type="project" value="InterPro"/>
</dbReference>
<evidence type="ECO:0000313" key="7">
    <source>
        <dbReference type="EMBL" id="OGI48651.1"/>
    </source>
</evidence>
<protein>
    <recommendedName>
        <fullName evidence="6">Cytochrome c domain-containing protein</fullName>
    </recommendedName>
</protein>
<name>A0A1F6TU53_9PROT</name>
<accession>A0A1F6TU53</accession>
<dbReference type="Proteomes" id="UP000178885">
    <property type="component" value="Unassembled WGS sequence"/>
</dbReference>
<comment type="caution">
    <text evidence="7">The sequence shown here is derived from an EMBL/GenBank/DDBJ whole genome shotgun (WGS) entry which is preliminary data.</text>
</comment>
<proteinExistence type="predicted"/>
<evidence type="ECO:0000256" key="1">
    <source>
        <dbReference type="ARBA" id="ARBA00022617"/>
    </source>
</evidence>
<dbReference type="SUPFAM" id="SSF46626">
    <property type="entry name" value="Cytochrome c"/>
    <property type="match status" value="1"/>
</dbReference>
<evidence type="ECO:0000313" key="8">
    <source>
        <dbReference type="Proteomes" id="UP000178885"/>
    </source>
</evidence>
<evidence type="ECO:0000256" key="3">
    <source>
        <dbReference type="ARBA" id="ARBA00023004"/>
    </source>
</evidence>
<dbReference type="AlphaFoldDB" id="A0A1F6TU53"/>
<dbReference type="STRING" id="1817760.A2151_09830"/>
<dbReference type="InterPro" id="IPR036909">
    <property type="entry name" value="Cyt_c-like_dom_sf"/>
</dbReference>
<keyword evidence="5" id="KW-0732">Signal</keyword>